<dbReference type="Pfam" id="PF00069">
    <property type="entry name" value="Pkinase"/>
    <property type="match status" value="1"/>
</dbReference>
<evidence type="ECO:0000256" key="6">
    <source>
        <dbReference type="ARBA" id="ARBA00022777"/>
    </source>
</evidence>
<feature type="domain" description="Protein kinase" evidence="13">
    <location>
        <begin position="4"/>
        <end position="287"/>
    </location>
</feature>
<dbReference type="PROSITE" id="PS50011">
    <property type="entry name" value="PROTEIN_KINASE_DOM"/>
    <property type="match status" value="1"/>
</dbReference>
<dbReference type="PANTHER" id="PTHR24056:SF400">
    <property type="entry name" value="KINASE, PUTATIVE-RELATED"/>
    <property type="match status" value="1"/>
</dbReference>
<sequence>MDKYESLGVVGEGSYGIVMKCRHKETGQIVAIKKFMEGDEDAQVKKIAMREVRMLKRLRHENLVNLLEVFRRKRRLCLVFEFVESTALDLLEARSSGGLDPEAVRSYTFQLLRALEFCHAQNIIHRDIKPENVLISGLGVLKLCDFGFARPLAGPGENCTDYVATRWYRAPELLVGDTRYGREVDVWAAGCLFSEMLTGDPLFPGDSDIDQLYQIIQTTGPLSKAHLELLTHNPAMSGLRLSPAVRPRFAVKFPSWPQLQVAFLQDCLEMDPLQRPTCTDLLQHEYFTHDEFPQRHVPEIRRKIQLEFSSNSLGRKFGSLAIGKKRKGSKLTPNKENQEFNESKKEKEVRDALKSSPYSFKNHWPCSRKIVFFRFNNTSHHSGPSAHTRE</sequence>
<dbReference type="FunFam" id="1.10.510.10:FF:000624">
    <property type="entry name" value="Mitogen-activated protein kinase"/>
    <property type="match status" value="1"/>
</dbReference>
<dbReference type="FunFam" id="3.30.200.20:FF:000049">
    <property type="entry name" value="cyclin-dependent kinase-like 1 isoform X1"/>
    <property type="match status" value="1"/>
</dbReference>
<keyword evidence="3 11" id="KW-0723">Serine/threonine-protein kinase</keyword>
<keyword evidence="15" id="KW-1185">Reference proteome</keyword>
<evidence type="ECO:0000256" key="2">
    <source>
        <dbReference type="ARBA" id="ARBA00012425"/>
    </source>
</evidence>
<dbReference type="PROSITE" id="PS00108">
    <property type="entry name" value="PROTEIN_KINASE_ST"/>
    <property type="match status" value="1"/>
</dbReference>
<evidence type="ECO:0000256" key="8">
    <source>
        <dbReference type="ARBA" id="ARBA00047811"/>
    </source>
</evidence>
<comment type="caution">
    <text evidence="14">The sequence shown here is derived from an EMBL/GenBank/DDBJ whole genome shotgun (WGS) entry which is preliminary data.</text>
</comment>
<dbReference type="PANTHER" id="PTHR24056">
    <property type="entry name" value="CELL DIVISION PROTEIN KINASE"/>
    <property type="match status" value="1"/>
</dbReference>
<evidence type="ECO:0000256" key="10">
    <source>
        <dbReference type="PROSITE-ProRule" id="PRU10141"/>
    </source>
</evidence>
<dbReference type="InterPro" id="IPR050108">
    <property type="entry name" value="CDK"/>
</dbReference>
<organism evidence="14 15">
    <name type="scientific">Amphibalanus amphitrite</name>
    <name type="common">Striped barnacle</name>
    <name type="synonym">Balanus amphitrite</name>
    <dbReference type="NCBI Taxonomy" id="1232801"/>
    <lineage>
        <taxon>Eukaryota</taxon>
        <taxon>Metazoa</taxon>
        <taxon>Ecdysozoa</taxon>
        <taxon>Arthropoda</taxon>
        <taxon>Crustacea</taxon>
        <taxon>Multicrustacea</taxon>
        <taxon>Cirripedia</taxon>
        <taxon>Thoracica</taxon>
        <taxon>Thoracicalcarea</taxon>
        <taxon>Balanomorpha</taxon>
        <taxon>Balanoidea</taxon>
        <taxon>Balanidae</taxon>
        <taxon>Amphibalaninae</taxon>
        <taxon>Amphibalanus</taxon>
    </lineage>
</organism>
<comment type="catalytic activity">
    <reaction evidence="9">
        <text>L-seryl-[protein] + ATP = O-phospho-L-seryl-[protein] + ADP + H(+)</text>
        <dbReference type="Rhea" id="RHEA:17989"/>
        <dbReference type="Rhea" id="RHEA-COMP:9863"/>
        <dbReference type="Rhea" id="RHEA-COMP:11604"/>
        <dbReference type="ChEBI" id="CHEBI:15378"/>
        <dbReference type="ChEBI" id="CHEBI:29999"/>
        <dbReference type="ChEBI" id="CHEBI:30616"/>
        <dbReference type="ChEBI" id="CHEBI:83421"/>
        <dbReference type="ChEBI" id="CHEBI:456216"/>
        <dbReference type="EC" id="2.7.11.22"/>
    </reaction>
</comment>
<evidence type="ECO:0000313" key="15">
    <source>
        <dbReference type="Proteomes" id="UP000440578"/>
    </source>
</evidence>
<dbReference type="InterPro" id="IPR011009">
    <property type="entry name" value="Kinase-like_dom_sf"/>
</dbReference>
<protein>
    <recommendedName>
        <fullName evidence="2">cyclin-dependent kinase</fullName>
        <ecNumber evidence="2">2.7.11.22</ecNumber>
    </recommendedName>
</protein>
<dbReference type="EMBL" id="VIIS01001611">
    <property type="protein sequence ID" value="KAF0295570.1"/>
    <property type="molecule type" value="Genomic_DNA"/>
</dbReference>
<name>A0A6A4VVZ3_AMPAM</name>
<dbReference type="OrthoDB" id="548217at2759"/>
<gene>
    <name evidence="14" type="primary">Cdkl2_0</name>
    <name evidence="14" type="ORF">FJT64_006923</name>
</gene>
<feature type="binding site" evidence="10">
    <location>
        <position position="34"/>
    </location>
    <ligand>
        <name>ATP</name>
        <dbReference type="ChEBI" id="CHEBI:30616"/>
    </ligand>
</feature>
<dbReference type="SUPFAM" id="SSF56112">
    <property type="entry name" value="Protein kinase-like (PK-like)"/>
    <property type="match status" value="1"/>
</dbReference>
<comment type="catalytic activity">
    <reaction evidence="8">
        <text>L-threonyl-[protein] + ATP = O-phospho-L-threonyl-[protein] + ADP + H(+)</text>
        <dbReference type="Rhea" id="RHEA:46608"/>
        <dbReference type="Rhea" id="RHEA-COMP:11060"/>
        <dbReference type="Rhea" id="RHEA-COMP:11605"/>
        <dbReference type="ChEBI" id="CHEBI:15378"/>
        <dbReference type="ChEBI" id="CHEBI:30013"/>
        <dbReference type="ChEBI" id="CHEBI:30616"/>
        <dbReference type="ChEBI" id="CHEBI:61977"/>
        <dbReference type="ChEBI" id="CHEBI:456216"/>
        <dbReference type="EC" id="2.7.11.22"/>
    </reaction>
</comment>
<dbReference type="PROSITE" id="PS00107">
    <property type="entry name" value="PROTEIN_KINASE_ATP"/>
    <property type="match status" value="1"/>
</dbReference>
<evidence type="ECO:0000259" key="13">
    <source>
        <dbReference type="PROSITE" id="PS50011"/>
    </source>
</evidence>
<dbReference type="Proteomes" id="UP000440578">
    <property type="component" value="Unassembled WGS sequence"/>
</dbReference>
<keyword evidence="4" id="KW-0808">Transferase</keyword>
<feature type="compositionally biased region" description="Basic and acidic residues" evidence="12">
    <location>
        <begin position="336"/>
        <end position="348"/>
    </location>
</feature>
<comment type="similarity">
    <text evidence="1">Belongs to the protein kinase superfamily. CMGC Ser/Thr protein kinase family. CDC2/CDKX subfamily.</text>
</comment>
<evidence type="ECO:0000313" key="14">
    <source>
        <dbReference type="EMBL" id="KAF0295570.1"/>
    </source>
</evidence>
<evidence type="ECO:0000256" key="11">
    <source>
        <dbReference type="RuleBase" id="RU000304"/>
    </source>
</evidence>
<keyword evidence="5 10" id="KW-0547">Nucleotide-binding</keyword>
<evidence type="ECO:0000256" key="4">
    <source>
        <dbReference type="ARBA" id="ARBA00022679"/>
    </source>
</evidence>
<dbReference type="Gene3D" id="3.30.200.20">
    <property type="entry name" value="Phosphorylase Kinase, domain 1"/>
    <property type="match status" value="1"/>
</dbReference>
<dbReference type="InterPro" id="IPR008271">
    <property type="entry name" value="Ser/Thr_kinase_AS"/>
</dbReference>
<reference evidence="14 15" key="1">
    <citation type="submission" date="2019-07" db="EMBL/GenBank/DDBJ databases">
        <title>Draft genome assembly of a fouling barnacle, Amphibalanus amphitrite (Darwin, 1854): The first reference genome for Thecostraca.</title>
        <authorList>
            <person name="Kim W."/>
        </authorList>
    </citation>
    <scope>NUCLEOTIDE SEQUENCE [LARGE SCALE GENOMIC DNA]</scope>
    <source>
        <strain evidence="14">SNU_AA5</strain>
        <tissue evidence="14">Soma without cirri and trophi</tissue>
    </source>
</reference>
<dbReference type="SMART" id="SM00220">
    <property type="entry name" value="S_TKc"/>
    <property type="match status" value="1"/>
</dbReference>
<dbReference type="GO" id="GO:0004693">
    <property type="term" value="F:cyclin-dependent protein serine/threonine kinase activity"/>
    <property type="evidence" value="ECO:0007669"/>
    <property type="project" value="UniProtKB-EC"/>
</dbReference>
<dbReference type="AlphaFoldDB" id="A0A6A4VVZ3"/>
<dbReference type="GO" id="GO:0005524">
    <property type="term" value="F:ATP binding"/>
    <property type="evidence" value="ECO:0007669"/>
    <property type="project" value="UniProtKB-UniRule"/>
</dbReference>
<proteinExistence type="inferred from homology"/>
<dbReference type="InterPro" id="IPR000719">
    <property type="entry name" value="Prot_kinase_dom"/>
</dbReference>
<dbReference type="InterPro" id="IPR017441">
    <property type="entry name" value="Protein_kinase_ATP_BS"/>
</dbReference>
<dbReference type="CDD" id="cd07833">
    <property type="entry name" value="STKc_CDKL"/>
    <property type="match status" value="1"/>
</dbReference>
<evidence type="ECO:0000256" key="7">
    <source>
        <dbReference type="ARBA" id="ARBA00022840"/>
    </source>
</evidence>
<accession>A0A6A4VVZ3</accession>
<evidence type="ECO:0000256" key="3">
    <source>
        <dbReference type="ARBA" id="ARBA00022527"/>
    </source>
</evidence>
<evidence type="ECO:0000256" key="5">
    <source>
        <dbReference type="ARBA" id="ARBA00022741"/>
    </source>
</evidence>
<dbReference type="GO" id="GO:0005634">
    <property type="term" value="C:nucleus"/>
    <property type="evidence" value="ECO:0007669"/>
    <property type="project" value="TreeGrafter"/>
</dbReference>
<evidence type="ECO:0000256" key="1">
    <source>
        <dbReference type="ARBA" id="ARBA00006485"/>
    </source>
</evidence>
<keyword evidence="6 14" id="KW-0418">Kinase</keyword>
<evidence type="ECO:0000256" key="12">
    <source>
        <dbReference type="SAM" id="MobiDB-lite"/>
    </source>
</evidence>
<dbReference type="EC" id="2.7.11.22" evidence="2"/>
<feature type="region of interest" description="Disordered" evidence="12">
    <location>
        <begin position="324"/>
        <end position="348"/>
    </location>
</feature>
<dbReference type="Gene3D" id="1.10.510.10">
    <property type="entry name" value="Transferase(Phosphotransferase) domain 1"/>
    <property type="match status" value="1"/>
</dbReference>
<evidence type="ECO:0000256" key="9">
    <source>
        <dbReference type="ARBA" id="ARBA00048367"/>
    </source>
</evidence>
<keyword evidence="7 10" id="KW-0067">ATP-binding</keyword>